<accession>A0ABR0ARY9</accession>
<sequence>MSDSLQYVKWGWVSALSGIHLPNDKVLVKAAVHHSQSLRKKEVTPWVAIHPNKSIIAAHCPCTAGEFNSASPSSAACERLFSTAGLVFVPKRSNLSDSNFDKLVFMKQNGVSSRKWKSSPSKTHQNDQ</sequence>
<comment type="caution">
    <text evidence="3">The sequence shown here is derived from an EMBL/GenBank/DDBJ whole genome shotgun (WGS) entry which is preliminary data.</text>
</comment>
<feature type="domain" description="HAT C-terminal dimerisation" evidence="2">
    <location>
        <begin position="73"/>
        <end position="109"/>
    </location>
</feature>
<evidence type="ECO:0000313" key="4">
    <source>
        <dbReference type="Proteomes" id="UP001234178"/>
    </source>
</evidence>
<dbReference type="SUPFAM" id="SSF53098">
    <property type="entry name" value="Ribonuclease H-like"/>
    <property type="match status" value="1"/>
</dbReference>
<gene>
    <name evidence="3" type="ORF">OUZ56_017020</name>
</gene>
<keyword evidence="4" id="KW-1185">Reference proteome</keyword>
<evidence type="ECO:0000259" key="2">
    <source>
        <dbReference type="Pfam" id="PF05699"/>
    </source>
</evidence>
<organism evidence="3 4">
    <name type="scientific">Daphnia magna</name>
    <dbReference type="NCBI Taxonomy" id="35525"/>
    <lineage>
        <taxon>Eukaryota</taxon>
        <taxon>Metazoa</taxon>
        <taxon>Ecdysozoa</taxon>
        <taxon>Arthropoda</taxon>
        <taxon>Crustacea</taxon>
        <taxon>Branchiopoda</taxon>
        <taxon>Diplostraca</taxon>
        <taxon>Cladocera</taxon>
        <taxon>Anomopoda</taxon>
        <taxon>Daphniidae</taxon>
        <taxon>Daphnia</taxon>
    </lineage>
</organism>
<evidence type="ECO:0000313" key="3">
    <source>
        <dbReference type="EMBL" id="KAK4027879.1"/>
    </source>
</evidence>
<feature type="compositionally biased region" description="Polar residues" evidence="1">
    <location>
        <begin position="118"/>
        <end position="128"/>
    </location>
</feature>
<feature type="region of interest" description="Disordered" evidence="1">
    <location>
        <begin position="109"/>
        <end position="128"/>
    </location>
</feature>
<proteinExistence type="predicted"/>
<dbReference type="EMBL" id="JAOYFB010000038">
    <property type="protein sequence ID" value="KAK4027879.1"/>
    <property type="molecule type" value="Genomic_DNA"/>
</dbReference>
<evidence type="ECO:0000256" key="1">
    <source>
        <dbReference type="SAM" id="MobiDB-lite"/>
    </source>
</evidence>
<dbReference type="Pfam" id="PF05699">
    <property type="entry name" value="Dimer_Tnp_hAT"/>
    <property type="match status" value="1"/>
</dbReference>
<dbReference type="Proteomes" id="UP001234178">
    <property type="component" value="Unassembled WGS sequence"/>
</dbReference>
<dbReference type="InterPro" id="IPR008906">
    <property type="entry name" value="HATC_C_dom"/>
</dbReference>
<dbReference type="PANTHER" id="PTHR47526">
    <property type="entry name" value="ATP-DEPENDENT DNA HELICASE"/>
    <property type="match status" value="1"/>
</dbReference>
<name>A0ABR0ARY9_9CRUS</name>
<dbReference type="PANTHER" id="PTHR47526:SF3">
    <property type="entry name" value="PHD-TYPE DOMAIN-CONTAINING PROTEIN"/>
    <property type="match status" value="1"/>
</dbReference>
<dbReference type="InterPro" id="IPR012337">
    <property type="entry name" value="RNaseH-like_sf"/>
</dbReference>
<protein>
    <recommendedName>
        <fullName evidence="2">HAT C-terminal dimerisation domain-containing protein</fullName>
    </recommendedName>
</protein>
<reference evidence="3 4" key="1">
    <citation type="journal article" date="2023" name="Nucleic Acids Res.">
        <title>The hologenome of Daphnia magna reveals possible DNA methylation and microbiome-mediated evolution of the host genome.</title>
        <authorList>
            <person name="Chaturvedi A."/>
            <person name="Li X."/>
            <person name="Dhandapani V."/>
            <person name="Marshall H."/>
            <person name="Kissane S."/>
            <person name="Cuenca-Cambronero M."/>
            <person name="Asole G."/>
            <person name="Calvet F."/>
            <person name="Ruiz-Romero M."/>
            <person name="Marangio P."/>
            <person name="Guigo R."/>
            <person name="Rago D."/>
            <person name="Mirbahai L."/>
            <person name="Eastwood N."/>
            <person name="Colbourne J.K."/>
            <person name="Zhou J."/>
            <person name="Mallon E."/>
            <person name="Orsini L."/>
        </authorList>
    </citation>
    <scope>NUCLEOTIDE SEQUENCE [LARGE SCALE GENOMIC DNA]</scope>
    <source>
        <strain evidence="3">LRV0_1</strain>
    </source>
</reference>